<dbReference type="RefSeq" id="WP_380043707.1">
    <property type="nucleotide sequence ID" value="NZ_JBHLTC010000002.1"/>
</dbReference>
<dbReference type="Gene3D" id="3.30.370.10">
    <property type="entry name" value="Barstar-like"/>
    <property type="match status" value="1"/>
</dbReference>
<evidence type="ECO:0000256" key="1">
    <source>
        <dbReference type="ARBA" id="ARBA00006845"/>
    </source>
</evidence>
<dbReference type="SUPFAM" id="SSF52038">
    <property type="entry name" value="Barstar-related"/>
    <property type="match status" value="1"/>
</dbReference>
<accession>A0ABV6QHC0</accession>
<protein>
    <submittedName>
        <fullName evidence="3">Barstar family protein</fullName>
    </submittedName>
</protein>
<dbReference type="Proteomes" id="UP001589890">
    <property type="component" value="Unassembled WGS sequence"/>
</dbReference>
<dbReference type="EMBL" id="JBHLTC010000002">
    <property type="protein sequence ID" value="MFC0623017.1"/>
    <property type="molecule type" value="Genomic_DNA"/>
</dbReference>
<proteinExistence type="inferred from homology"/>
<sequence length="253" mass="27264">MRSTEEGVSVPLYRLVEEGTGAVYVEAHDIRGFFVAPDESVPAEVLFRAAVRGRAGRGDELADAELQVINVAGAVIGSYYIGHVQLKSESVPGNAGEIAQISASFGGYAFPYPAAGEIWRRWASGIPVQRAEWAALPAGAHGSWLHVAATAWFETGRKAMRYGADEVGVINSSHLRNESSFYCELGEAINGPGGYFGATLDGLVDCLISSQRPGAPIRLVWQDFITAQERLGGKIIDPLVETLREFNVDLLLR</sequence>
<gene>
    <name evidence="3" type="ORF">ACFFGN_03025</name>
</gene>
<keyword evidence="4" id="KW-1185">Reference proteome</keyword>
<reference evidence="3 4" key="1">
    <citation type="submission" date="2024-09" db="EMBL/GenBank/DDBJ databases">
        <authorList>
            <person name="Sun Q."/>
            <person name="Mori K."/>
        </authorList>
    </citation>
    <scope>NUCLEOTIDE SEQUENCE [LARGE SCALE GENOMIC DNA]</scope>
    <source>
        <strain evidence="3 4">CGMCC 1.15906</strain>
    </source>
</reference>
<comment type="similarity">
    <text evidence="1">Belongs to the barstar family.</text>
</comment>
<comment type="caution">
    <text evidence="3">The sequence shown here is derived from an EMBL/GenBank/DDBJ whole genome shotgun (WGS) entry which is preliminary data.</text>
</comment>
<dbReference type="InterPro" id="IPR035905">
    <property type="entry name" value="Barstar-like_sf"/>
</dbReference>
<evidence type="ECO:0000259" key="2">
    <source>
        <dbReference type="Pfam" id="PF01337"/>
    </source>
</evidence>
<evidence type="ECO:0000313" key="4">
    <source>
        <dbReference type="Proteomes" id="UP001589890"/>
    </source>
</evidence>
<organism evidence="3 4">
    <name type="scientific">Kribbella deserti</name>
    <dbReference type="NCBI Taxonomy" id="1926257"/>
    <lineage>
        <taxon>Bacteria</taxon>
        <taxon>Bacillati</taxon>
        <taxon>Actinomycetota</taxon>
        <taxon>Actinomycetes</taxon>
        <taxon>Propionibacteriales</taxon>
        <taxon>Kribbellaceae</taxon>
        <taxon>Kribbella</taxon>
    </lineage>
</organism>
<feature type="domain" description="Barstar (barnase inhibitor)" evidence="2">
    <location>
        <begin position="169"/>
        <end position="246"/>
    </location>
</feature>
<name>A0ABV6QHC0_9ACTN</name>
<dbReference type="InterPro" id="IPR000468">
    <property type="entry name" value="Barstar"/>
</dbReference>
<dbReference type="Pfam" id="PF01337">
    <property type="entry name" value="Barstar"/>
    <property type="match status" value="1"/>
</dbReference>
<evidence type="ECO:0000313" key="3">
    <source>
        <dbReference type="EMBL" id="MFC0623017.1"/>
    </source>
</evidence>